<feature type="non-terminal residue" evidence="2">
    <location>
        <position position="192"/>
    </location>
</feature>
<protein>
    <submittedName>
        <fullName evidence="2">Uncharacterized protein</fullName>
    </submittedName>
</protein>
<proteinExistence type="predicted"/>
<evidence type="ECO:0000256" key="1">
    <source>
        <dbReference type="SAM" id="MobiDB-lite"/>
    </source>
</evidence>
<keyword evidence="3" id="KW-1185">Reference proteome</keyword>
<organism evidence="2 3">
    <name type="scientific">Paramuricea clavata</name>
    <name type="common">Red gorgonian</name>
    <name type="synonym">Violescent sea-whip</name>
    <dbReference type="NCBI Taxonomy" id="317549"/>
    <lineage>
        <taxon>Eukaryota</taxon>
        <taxon>Metazoa</taxon>
        <taxon>Cnidaria</taxon>
        <taxon>Anthozoa</taxon>
        <taxon>Octocorallia</taxon>
        <taxon>Malacalcyonacea</taxon>
        <taxon>Plexauridae</taxon>
        <taxon>Paramuricea</taxon>
    </lineage>
</organism>
<comment type="caution">
    <text evidence="2">The sequence shown here is derived from an EMBL/GenBank/DDBJ whole genome shotgun (WGS) entry which is preliminary data.</text>
</comment>
<sequence length="192" mass="21229">MDFVRKGKLCDNCLRRNHLAKRRRFNPACMISGCGRKHHSLLHPPSKSENESSKGPNDPGRSEESPHGNEAGSSGNCSATANRRQKVSLRIVPVKVKNEDGTREIETYAFIDNGSDTTLCSKDLVHELNLSSKPCEFTLTTVNGLDKSRNGQEVKLNIQSLNGEGSIQVDRVWTVESLPISEQCIPTVEEIN</sequence>
<feature type="region of interest" description="Disordered" evidence="1">
    <location>
        <begin position="40"/>
        <end position="82"/>
    </location>
</feature>
<accession>A0A7D9EJP2</accession>
<reference evidence="2" key="1">
    <citation type="submission" date="2020-04" db="EMBL/GenBank/DDBJ databases">
        <authorList>
            <person name="Alioto T."/>
            <person name="Alioto T."/>
            <person name="Gomez Garrido J."/>
        </authorList>
    </citation>
    <scope>NUCLEOTIDE SEQUENCE</scope>
    <source>
        <strain evidence="2">A484AB</strain>
    </source>
</reference>
<dbReference type="EMBL" id="CACRXK020006524">
    <property type="protein sequence ID" value="CAB4009642.1"/>
    <property type="molecule type" value="Genomic_DNA"/>
</dbReference>
<dbReference type="OrthoDB" id="10057020at2759"/>
<feature type="compositionally biased region" description="Polar residues" evidence="1">
    <location>
        <begin position="71"/>
        <end position="82"/>
    </location>
</feature>
<evidence type="ECO:0000313" key="2">
    <source>
        <dbReference type="EMBL" id="CAB4009642.1"/>
    </source>
</evidence>
<evidence type="ECO:0000313" key="3">
    <source>
        <dbReference type="Proteomes" id="UP001152795"/>
    </source>
</evidence>
<dbReference type="PANTHER" id="PTHR47331">
    <property type="entry name" value="PHD-TYPE DOMAIN-CONTAINING PROTEIN"/>
    <property type="match status" value="1"/>
</dbReference>
<dbReference type="AlphaFoldDB" id="A0A7D9EJP2"/>
<dbReference type="PANTHER" id="PTHR47331:SF1">
    <property type="entry name" value="GAG-LIKE PROTEIN"/>
    <property type="match status" value="1"/>
</dbReference>
<name>A0A7D9EJP2_PARCT</name>
<dbReference type="Proteomes" id="UP001152795">
    <property type="component" value="Unassembled WGS sequence"/>
</dbReference>
<gene>
    <name evidence="2" type="ORF">PACLA_8A008391</name>
</gene>